<dbReference type="OrthoDB" id="1494019at2"/>
<dbReference type="Pfam" id="PF01832">
    <property type="entry name" value="Glucosaminidase"/>
    <property type="match status" value="1"/>
</dbReference>
<name>F4L1V3_HALH1</name>
<dbReference type="GO" id="GO:0004040">
    <property type="term" value="F:amidase activity"/>
    <property type="evidence" value="ECO:0007669"/>
    <property type="project" value="InterPro"/>
</dbReference>
<dbReference type="SMART" id="SM00047">
    <property type="entry name" value="LYZ2"/>
    <property type="match status" value="1"/>
</dbReference>
<feature type="region of interest" description="Disordered" evidence="2">
    <location>
        <begin position="11"/>
        <end position="33"/>
    </location>
</feature>
<dbReference type="Gene3D" id="1.10.530.10">
    <property type="match status" value="1"/>
</dbReference>
<dbReference type="AlphaFoldDB" id="F4L1V3"/>
<keyword evidence="1" id="KW-0378">Hydrolase</keyword>
<dbReference type="KEGG" id="hhy:Halhy_1723"/>
<evidence type="ECO:0000313" key="5">
    <source>
        <dbReference type="Proteomes" id="UP000008461"/>
    </source>
</evidence>
<dbReference type="InterPro" id="IPR002901">
    <property type="entry name" value="MGlyc_endo_b_GlcNAc-like_dom"/>
</dbReference>
<evidence type="ECO:0000256" key="1">
    <source>
        <dbReference type="ARBA" id="ARBA00022801"/>
    </source>
</evidence>
<dbReference type="HOGENOM" id="CLU_996644_0_0_10"/>
<protein>
    <submittedName>
        <fullName evidence="4">Mannosyl-glycoprotein endo-beta-N-acetylglucosamidase</fullName>
    </submittedName>
</protein>
<dbReference type="PANTHER" id="PTHR33308">
    <property type="entry name" value="PEPTIDOGLYCAN HYDROLASE FLGJ"/>
    <property type="match status" value="1"/>
</dbReference>
<dbReference type="eggNOG" id="COG1705">
    <property type="taxonomic scope" value="Bacteria"/>
</dbReference>
<organism evidence="4 5">
    <name type="scientific">Haliscomenobacter hydrossis (strain ATCC 27775 / DSM 1100 / LMG 10767 / O)</name>
    <dbReference type="NCBI Taxonomy" id="760192"/>
    <lineage>
        <taxon>Bacteria</taxon>
        <taxon>Pseudomonadati</taxon>
        <taxon>Bacteroidota</taxon>
        <taxon>Saprospiria</taxon>
        <taxon>Saprospirales</taxon>
        <taxon>Haliscomenobacteraceae</taxon>
        <taxon>Haliscomenobacter</taxon>
    </lineage>
</organism>
<dbReference type="RefSeq" id="WP_013764165.1">
    <property type="nucleotide sequence ID" value="NC_015510.1"/>
</dbReference>
<reference evidence="4 5" key="1">
    <citation type="journal article" date="2011" name="Stand. Genomic Sci.">
        <title>Complete genome sequence of Haliscomenobacter hydrossis type strain (O).</title>
        <authorList>
            <consortium name="US DOE Joint Genome Institute (JGI-PGF)"/>
            <person name="Daligault H."/>
            <person name="Lapidus A."/>
            <person name="Zeytun A."/>
            <person name="Nolan M."/>
            <person name="Lucas S."/>
            <person name="Del Rio T.G."/>
            <person name="Tice H."/>
            <person name="Cheng J.F."/>
            <person name="Tapia R."/>
            <person name="Han C."/>
            <person name="Goodwin L."/>
            <person name="Pitluck S."/>
            <person name="Liolios K."/>
            <person name="Pagani I."/>
            <person name="Ivanova N."/>
            <person name="Huntemann M."/>
            <person name="Mavromatis K."/>
            <person name="Mikhailova N."/>
            <person name="Pati A."/>
            <person name="Chen A."/>
            <person name="Palaniappan K."/>
            <person name="Land M."/>
            <person name="Hauser L."/>
            <person name="Brambilla E.M."/>
            <person name="Rohde M."/>
            <person name="Verbarg S."/>
            <person name="Goker M."/>
            <person name="Bristow J."/>
            <person name="Eisen J.A."/>
            <person name="Markowitz V."/>
            <person name="Hugenholtz P."/>
            <person name="Kyrpides N.C."/>
            <person name="Klenk H.P."/>
            <person name="Woyke T."/>
        </authorList>
    </citation>
    <scope>NUCLEOTIDE SEQUENCE [LARGE SCALE GENOMIC DNA]</scope>
    <source>
        <strain evidence="5">ATCC 27775 / DSM 1100 / LMG 10767 / O</strain>
    </source>
</reference>
<dbReference type="PANTHER" id="PTHR33308:SF9">
    <property type="entry name" value="PEPTIDOGLYCAN HYDROLASE FLGJ"/>
    <property type="match status" value="1"/>
</dbReference>
<sequence length="279" mass="31264">MGAAQPKYYTSYTNNNNGQSQSSRGSGGISTRPDAEENYPNLIDLVRHAWLGIGKLYVAAKYLVHSIKHNLFEKPRVPYFKLGILAVAMFLVFKEDLRFTLNLKVPTWLFGQSAGSATPDGVAQFGLAQSIALPSHQASTETTRTSGTSNELVDAYIKRFRRVAVLEMQQFGIPASIKMAQALLESQAGTLNDAVTSNNHFGAPLRNTPVATAWESWRAHSLYLQNEYPELFKYGKNYQRWAKELDKKGYNTSKDYAQQLINIIEQFQLNKLDEMGSVQ</sequence>
<evidence type="ECO:0000259" key="3">
    <source>
        <dbReference type="SMART" id="SM00047"/>
    </source>
</evidence>
<accession>F4L1V3</accession>
<gene>
    <name evidence="4" type="ordered locus">Halhy_1723</name>
</gene>
<dbReference type="Proteomes" id="UP000008461">
    <property type="component" value="Chromosome"/>
</dbReference>
<proteinExistence type="predicted"/>
<evidence type="ECO:0000256" key="2">
    <source>
        <dbReference type="SAM" id="MobiDB-lite"/>
    </source>
</evidence>
<dbReference type="STRING" id="760192.Halhy_1723"/>
<reference key="2">
    <citation type="submission" date="2011-04" db="EMBL/GenBank/DDBJ databases">
        <title>Complete sequence of chromosome of Haliscomenobacter hydrossis DSM 1100.</title>
        <authorList>
            <consortium name="US DOE Joint Genome Institute (JGI-PGF)"/>
            <person name="Lucas S."/>
            <person name="Han J."/>
            <person name="Lapidus A."/>
            <person name="Bruce D."/>
            <person name="Goodwin L."/>
            <person name="Pitluck S."/>
            <person name="Peters L."/>
            <person name="Kyrpides N."/>
            <person name="Mavromatis K."/>
            <person name="Ivanova N."/>
            <person name="Ovchinnikova G."/>
            <person name="Pagani I."/>
            <person name="Daligault H."/>
            <person name="Detter J.C."/>
            <person name="Han C."/>
            <person name="Land M."/>
            <person name="Hauser L."/>
            <person name="Markowitz V."/>
            <person name="Cheng J.-F."/>
            <person name="Hugenholtz P."/>
            <person name="Woyke T."/>
            <person name="Wu D."/>
            <person name="Verbarg S."/>
            <person name="Frueling A."/>
            <person name="Brambilla E."/>
            <person name="Klenk H.-P."/>
            <person name="Eisen J.A."/>
        </authorList>
    </citation>
    <scope>NUCLEOTIDE SEQUENCE</scope>
    <source>
        <strain>DSM 1100</strain>
    </source>
</reference>
<dbReference type="InterPro" id="IPR051056">
    <property type="entry name" value="Glycosyl_Hydrolase_73"/>
</dbReference>
<evidence type="ECO:0000313" key="4">
    <source>
        <dbReference type="EMBL" id="AEE49612.1"/>
    </source>
</evidence>
<feature type="compositionally biased region" description="Low complexity" evidence="2">
    <location>
        <begin position="14"/>
        <end position="24"/>
    </location>
</feature>
<dbReference type="EMBL" id="CP002691">
    <property type="protein sequence ID" value="AEE49612.1"/>
    <property type="molecule type" value="Genomic_DNA"/>
</dbReference>
<feature type="domain" description="Mannosyl-glycoprotein endo-beta-N-acetylglucosamidase-like" evidence="3">
    <location>
        <begin position="144"/>
        <end position="273"/>
    </location>
</feature>
<keyword evidence="5" id="KW-1185">Reference proteome</keyword>